<proteinExistence type="predicted"/>
<keyword evidence="1" id="KW-1277">Toxin-antitoxin system</keyword>
<dbReference type="STRING" id="646529.Desaci_1841"/>
<dbReference type="NCBIfam" id="TIGR02385">
    <property type="entry name" value="RelE_StbE"/>
    <property type="match status" value="1"/>
</dbReference>
<dbReference type="InterPro" id="IPR007712">
    <property type="entry name" value="RelE/ParE_toxin"/>
</dbReference>
<dbReference type="RefSeq" id="WP_014826829.1">
    <property type="nucleotide sequence ID" value="NC_018068.1"/>
</dbReference>
<evidence type="ECO:0000313" key="3">
    <source>
        <dbReference type="Proteomes" id="UP000002892"/>
    </source>
</evidence>
<reference evidence="2 3" key="1">
    <citation type="journal article" date="2012" name="J. Bacteriol.">
        <title>Complete genome sequences of Desulfosporosinus orientis DSM765T, Desulfosporosinus youngiae DSM17734T, Desulfosporosinus meridiei DSM13257T, and Desulfosporosinus acidiphilus DSM22704T.</title>
        <authorList>
            <person name="Pester M."/>
            <person name="Brambilla E."/>
            <person name="Alazard D."/>
            <person name="Rattei T."/>
            <person name="Weinmaier T."/>
            <person name="Han J."/>
            <person name="Lucas S."/>
            <person name="Lapidus A."/>
            <person name="Cheng J.F."/>
            <person name="Goodwin L."/>
            <person name="Pitluck S."/>
            <person name="Peters L."/>
            <person name="Ovchinnikova G."/>
            <person name="Teshima H."/>
            <person name="Detter J.C."/>
            <person name="Han C.S."/>
            <person name="Tapia R."/>
            <person name="Land M.L."/>
            <person name="Hauser L."/>
            <person name="Kyrpides N.C."/>
            <person name="Ivanova N.N."/>
            <person name="Pagani I."/>
            <person name="Huntmann M."/>
            <person name="Wei C.L."/>
            <person name="Davenport K.W."/>
            <person name="Daligault H."/>
            <person name="Chain P.S."/>
            <person name="Chen A."/>
            <person name="Mavromatis K."/>
            <person name="Markowitz V."/>
            <person name="Szeto E."/>
            <person name="Mikhailova N."/>
            <person name="Pati A."/>
            <person name="Wagner M."/>
            <person name="Woyke T."/>
            <person name="Ollivier B."/>
            <person name="Klenk H.P."/>
            <person name="Spring S."/>
            <person name="Loy A."/>
        </authorList>
    </citation>
    <scope>NUCLEOTIDE SEQUENCE [LARGE SCALE GENOMIC DNA]</scope>
    <source>
        <strain evidence="3">DSM 22704 / JCM 16185 / SJ4</strain>
    </source>
</reference>
<name>I4D4U9_DESAJ</name>
<keyword evidence="3" id="KW-1185">Reference proteome</keyword>
<dbReference type="OrthoDB" id="361440at2"/>
<dbReference type="eggNOG" id="COG3668">
    <property type="taxonomic scope" value="Bacteria"/>
</dbReference>
<dbReference type="HOGENOM" id="CLU_147162_6_1_9"/>
<organism evidence="2 3">
    <name type="scientific">Desulfosporosinus acidiphilus (strain DSM 22704 / JCM 16185 / SJ4)</name>
    <dbReference type="NCBI Taxonomy" id="646529"/>
    <lineage>
        <taxon>Bacteria</taxon>
        <taxon>Bacillati</taxon>
        <taxon>Bacillota</taxon>
        <taxon>Clostridia</taxon>
        <taxon>Eubacteriales</taxon>
        <taxon>Desulfitobacteriaceae</taxon>
        <taxon>Desulfosporosinus</taxon>
    </lineage>
</organism>
<dbReference type="Pfam" id="PF05016">
    <property type="entry name" value="ParE_toxin"/>
    <property type="match status" value="1"/>
</dbReference>
<dbReference type="Gene3D" id="3.30.2310.20">
    <property type="entry name" value="RelE-like"/>
    <property type="match status" value="1"/>
</dbReference>
<dbReference type="KEGG" id="dai:Desaci_1841"/>
<dbReference type="EMBL" id="CP003639">
    <property type="protein sequence ID" value="AFM40823.1"/>
    <property type="molecule type" value="Genomic_DNA"/>
</dbReference>
<dbReference type="InterPro" id="IPR035093">
    <property type="entry name" value="RelE/ParE_toxin_dom_sf"/>
</dbReference>
<protein>
    <submittedName>
        <fullName evidence="2">Addiction module toxin, RelE/StbE family</fullName>
    </submittedName>
</protein>
<evidence type="ECO:0000256" key="1">
    <source>
        <dbReference type="ARBA" id="ARBA00022649"/>
    </source>
</evidence>
<dbReference type="AlphaFoldDB" id="I4D4U9"/>
<evidence type="ECO:0000313" key="2">
    <source>
        <dbReference type="EMBL" id="AFM40823.1"/>
    </source>
</evidence>
<gene>
    <name evidence="2" type="ordered locus">Desaci_1841</name>
</gene>
<dbReference type="Proteomes" id="UP000002892">
    <property type="component" value="Chromosome"/>
</dbReference>
<sequence length="106" mass="12516">MSTKSYSLKFTPKASEDLEQIYSYISENLFADAAAHNLLEKIERNIMKLRYFPYSGSFVLDEPLRNKGYRKLVVDNYIVFYLVNELERQVVIMRILYGAVNYQNML</sequence>
<accession>I4D4U9</accession>
<dbReference type="SUPFAM" id="SSF143011">
    <property type="entry name" value="RelE-like"/>
    <property type="match status" value="1"/>
</dbReference>